<evidence type="ECO:0000256" key="16">
    <source>
        <dbReference type="ARBA" id="ARBA00043112"/>
    </source>
</evidence>
<dbReference type="InterPro" id="IPR036322">
    <property type="entry name" value="WD40_repeat_dom_sf"/>
</dbReference>
<dbReference type="Gene3D" id="1.20.940.10">
    <property type="entry name" value="Functional domain of the splicing factor Prp18"/>
    <property type="match status" value="1"/>
</dbReference>
<dbReference type="GO" id="GO:0015031">
    <property type="term" value="P:protein transport"/>
    <property type="evidence" value="ECO:0007669"/>
    <property type="project" value="UniProtKB-KW"/>
</dbReference>
<evidence type="ECO:0000256" key="2">
    <source>
        <dbReference type="ARBA" id="ARBA00004406"/>
    </source>
</evidence>
<evidence type="ECO:0000259" key="18">
    <source>
        <dbReference type="Pfam" id="PF12931"/>
    </source>
</evidence>
<dbReference type="InterPro" id="IPR001680">
    <property type="entry name" value="WD40_rpt"/>
</dbReference>
<dbReference type="GO" id="GO:0090110">
    <property type="term" value="P:COPII-coated vesicle cargo loading"/>
    <property type="evidence" value="ECO:0007669"/>
    <property type="project" value="TreeGrafter"/>
</dbReference>
<keyword evidence="12" id="KW-0968">Cytoplasmic vesicle</keyword>
<keyword evidence="8" id="KW-0256">Endoplasmic reticulum</keyword>
<keyword evidence="6 17" id="KW-0853">WD repeat</keyword>
<keyword evidence="20" id="KW-1185">Reference proteome</keyword>
<proteinExistence type="inferred from homology"/>
<feature type="repeat" description="WD" evidence="17">
    <location>
        <begin position="253"/>
        <end position="295"/>
    </location>
</feature>
<sequence length="904" mass="97488">MRVKEILRTATQAWSPAAQHPARLALGTAAQQLDASFNTSSALEIFEVDFADTSLDMKLRGTLPTSNRFHSLIWVAFDPEGSSGRLIGGSESGSVTVFSPDAILGVGEDAVIGQSHKHTGPVRALDYNRFQSNLVASGASDSEIYIWDLNNFSNPMTPGTKAQPAEDVSVVAWNSQVQHILASANPSGKAIVWDLRKNEPIIKISDHSNRMHCSGMLWHPDVATQLVLASEDDRLPVIQMWDLRFATSPLKVLESHTRGILSISWSQADPELLLSSGKDNRILCWNPNTGEVIYELPTANQWCFDVQWCPRNPALLSAASFDGRISVYSVMGGRLQQQQHSTVDQISASFDTSDPFGTGQTLPPLQVPQPSEETVIVPPLKKPPKWVRRPVGASFAFGGKLVTFENPTAAAQQQPIARQVQVSQVTTETEFLQRSAELQAALQSGSFTSFCHDKIRSAPSDAEQDIWRFLTVNFEDEARVKFLRLLGFSKDELQRKLRCESLHACFTVSDVESSNQRAEESGGAADGLSGRESPADFFSQLPKKEKDRAPFQIPVSSDTDGLISQALLVGNFEGAVDLCLNDGRYAEAILLSISGGEELLKKTQQHYLQRQTNSVSMVTPFAQSGSLGAPVGFMSGPSMSGPSVPPSSPPGPMMPAPPAPGFLSPTSLPGGPVPLFPVAAPGGAYLPLGAGYPQGGPGAPGAKSFSGAGVPPPPTGTCRRLEEPLNTAVSHLCVYIHPLPENYTPPAPITAPVMGFPAEAPVPQDRIQVPPGAPQEPSKQVRGHQLPAEHVGQKEIPAEHMILKTTFSSLVQRCQLAAADPQTKRKLDDASKRLESLYDKLRDQALSPSILGGLHEISRCVSARNYQQGLEVHTQVVSSSNFSEISAFMPVLKVLMTIANKLAV</sequence>
<evidence type="ECO:0000256" key="6">
    <source>
        <dbReference type="ARBA" id="ARBA00022574"/>
    </source>
</evidence>
<dbReference type="FunFam" id="2.130.10.10:FF:000009">
    <property type="entry name" value="Protein transport protein Sec31A isoform A"/>
    <property type="match status" value="1"/>
</dbReference>
<dbReference type="Pfam" id="PF00400">
    <property type="entry name" value="WD40"/>
    <property type="match status" value="2"/>
</dbReference>
<dbReference type="PROSITE" id="PS50082">
    <property type="entry name" value="WD_REPEATS_2"/>
    <property type="match status" value="2"/>
</dbReference>
<dbReference type="SUPFAM" id="SSF50978">
    <property type="entry name" value="WD40 repeat-like"/>
    <property type="match status" value="1"/>
</dbReference>
<evidence type="ECO:0000256" key="4">
    <source>
        <dbReference type="ARBA" id="ARBA00022448"/>
    </source>
</evidence>
<evidence type="ECO:0000313" key="20">
    <source>
        <dbReference type="Proteomes" id="UP000694427"/>
    </source>
</evidence>
<dbReference type="GO" id="GO:0005198">
    <property type="term" value="F:structural molecule activity"/>
    <property type="evidence" value="ECO:0007669"/>
    <property type="project" value="TreeGrafter"/>
</dbReference>
<comment type="similarity">
    <text evidence="3">Belongs to the WD repeat SEC31 family.</text>
</comment>
<evidence type="ECO:0000256" key="9">
    <source>
        <dbReference type="ARBA" id="ARBA00022892"/>
    </source>
</evidence>
<comment type="subcellular location">
    <subcellularLocation>
        <location evidence="1">Cytoplasmic vesicle</location>
        <location evidence="1">COPII-coated vesicle membrane</location>
        <topology evidence="1">Peripheral membrane protein</topology>
        <orientation evidence="1">Cytoplasmic side</orientation>
    </subcellularLocation>
    <subcellularLocation>
        <location evidence="2">Endoplasmic reticulum membrane</location>
        <topology evidence="2">Peripheral membrane protein</topology>
    </subcellularLocation>
</comment>
<keyword evidence="4" id="KW-0813">Transport</keyword>
<dbReference type="InterPro" id="IPR019775">
    <property type="entry name" value="WD40_repeat_CS"/>
</dbReference>
<dbReference type="InterPro" id="IPR024298">
    <property type="entry name" value="Sec16_Sec23-bd"/>
</dbReference>
<dbReference type="PROSITE" id="PS00678">
    <property type="entry name" value="WD_REPEATS_1"/>
    <property type="match status" value="1"/>
</dbReference>
<dbReference type="GO" id="GO:0070971">
    <property type="term" value="C:endoplasmic reticulum exit site"/>
    <property type="evidence" value="ECO:0007669"/>
    <property type="project" value="TreeGrafter"/>
</dbReference>
<dbReference type="Gene3D" id="2.130.10.10">
    <property type="entry name" value="YVTN repeat-like/Quinoprotein amine dehydrogenase"/>
    <property type="match status" value="1"/>
</dbReference>
<keyword evidence="10" id="KW-0653">Protein transport</keyword>
<comment type="function">
    <text evidence="13">Component of the coat protein complex II (COPII) which promotes the formation of transport vesicles from the endoplasmic reticulum (ER). The coat has two main functions, the physical deformation of the endoplasmic reticulum membrane into vesicles and the selection of cargo molecules.</text>
</comment>
<dbReference type="Pfam" id="PF12931">
    <property type="entry name" value="TPR_Sec16"/>
    <property type="match status" value="1"/>
</dbReference>
<evidence type="ECO:0000256" key="13">
    <source>
        <dbReference type="ARBA" id="ARBA00025471"/>
    </source>
</evidence>
<evidence type="ECO:0000256" key="11">
    <source>
        <dbReference type="ARBA" id="ARBA00023136"/>
    </source>
</evidence>
<organism evidence="19 20">
    <name type="scientific">Cyprinus carpio</name>
    <name type="common">Common carp</name>
    <dbReference type="NCBI Taxonomy" id="7962"/>
    <lineage>
        <taxon>Eukaryota</taxon>
        <taxon>Metazoa</taxon>
        <taxon>Chordata</taxon>
        <taxon>Craniata</taxon>
        <taxon>Vertebrata</taxon>
        <taxon>Euteleostomi</taxon>
        <taxon>Actinopterygii</taxon>
        <taxon>Neopterygii</taxon>
        <taxon>Teleostei</taxon>
        <taxon>Ostariophysi</taxon>
        <taxon>Cypriniformes</taxon>
        <taxon>Cyprinidae</taxon>
        <taxon>Cyprininae</taxon>
        <taxon>Cyprinus</taxon>
    </lineage>
</organism>
<reference evidence="19" key="1">
    <citation type="submission" date="2025-08" db="UniProtKB">
        <authorList>
            <consortium name="Ensembl"/>
        </authorList>
    </citation>
    <scope>IDENTIFICATION</scope>
</reference>
<evidence type="ECO:0000256" key="8">
    <source>
        <dbReference type="ARBA" id="ARBA00022824"/>
    </source>
</evidence>
<evidence type="ECO:0000256" key="1">
    <source>
        <dbReference type="ARBA" id="ARBA00004299"/>
    </source>
</evidence>
<evidence type="ECO:0000256" key="10">
    <source>
        <dbReference type="ARBA" id="ARBA00022927"/>
    </source>
</evidence>
<evidence type="ECO:0000256" key="3">
    <source>
        <dbReference type="ARBA" id="ARBA00009358"/>
    </source>
</evidence>
<keyword evidence="5" id="KW-0963">Cytoplasm</keyword>
<protein>
    <recommendedName>
        <fullName evidence="14">Protein transport protein Sec31A</fullName>
    </recommendedName>
    <alternativeName>
        <fullName evidence="16">SEC31-like protein 1</fullName>
    </alternativeName>
    <alternativeName>
        <fullName evidence="15">SEC31-related protein A</fullName>
    </alternativeName>
</protein>
<feature type="repeat" description="WD" evidence="17">
    <location>
        <begin position="115"/>
        <end position="157"/>
    </location>
</feature>
<dbReference type="GO" id="GO:0005789">
    <property type="term" value="C:endoplasmic reticulum membrane"/>
    <property type="evidence" value="ECO:0007669"/>
    <property type="project" value="UniProtKB-SubCell"/>
</dbReference>
<dbReference type="PANTHER" id="PTHR13923:SF22">
    <property type="entry name" value="PROTEIN TRANSPORT PROTEIN SEC31B"/>
    <property type="match status" value="1"/>
</dbReference>
<dbReference type="AlphaFoldDB" id="A0A8C1JUN0"/>
<name>A0A8C1JUN0_CYPCA</name>
<dbReference type="Proteomes" id="UP000694427">
    <property type="component" value="Unplaced"/>
</dbReference>
<keyword evidence="11" id="KW-0472">Membrane</keyword>
<evidence type="ECO:0000256" key="7">
    <source>
        <dbReference type="ARBA" id="ARBA00022737"/>
    </source>
</evidence>
<evidence type="ECO:0000256" key="17">
    <source>
        <dbReference type="PROSITE-ProRule" id="PRU00221"/>
    </source>
</evidence>
<dbReference type="Gene3D" id="1.25.40.1030">
    <property type="match status" value="1"/>
</dbReference>
<evidence type="ECO:0000256" key="14">
    <source>
        <dbReference type="ARBA" id="ARBA00039468"/>
    </source>
</evidence>
<dbReference type="PROSITE" id="PS50294">
    <property type="entry name" value="WD_REPEATS_REGION"/>
    <property type="match status" value="1"/>
</dbReference>
<feature type="domain" description="Sec16 Sec23-binding" evidence="18">
    <location>
        <begin position="563"/>
        <end position="616"/>
    </location>
</feature>
<accession>A0A8C1JUN0</accession>
<dbReference type="GO" id="GO:0007029">
    <property type="term" value="P:endoplasmic reticulum organization"/>
    <property type="evidence" value="ECO:0007669"/>
    <property type="project" value="TreeGrafter"/>
</dbReference>
<evidence type="ECO:0000313" key="19">
    <source>
        <dbReference type="Ensembl" id="ENSCCRP00010037812.1"/>
    </source>
</evidence>
<dbReference type="GO" id="GO:0030127">
    <property type="term" value="C:COPII vesicle coat"/>
    <property type="evidence" value="ECO:0007669"/>
    <property type="project" value="TreeGrafter"/>
</dbReference>
<evidence type="ECO:0000256" key="15">
    <source>
        <dbReference type="ARBA" id="ARBA00041470"/>
    </source>
</evidence>
<reference evidence="19" key="2">
    <citation type="submission" date="2025-09" db="UniProtKB">
        <authorList>
            <consortium name="Ensembl"/>
        </authorList>
    </citation>
    <scope>IDENTIFICATION</scope>
</reference>
<dbReference type="PANTHER" id="PTHR13923">
    <property type="entry name" value="SEC31-RELATED PROTEIN"/>
    <property type="match status" value="1"/>
</dbReference>
<dbReference type="InterPro" id="IPR040251">
    <property type="entry name" value="SEC31-like"/>
</dbReference>
<dbReference type="SMART" id="SM00320">
    <property type="entry name" value="WD40"/>
    <property type="match status" value="6"/>
</dbReference>
<evidence type="ECO:0000256" key="12">
    <source>
        <dbReference type="ARBA" id="ARBA00023329"/>
    </source>
</evidence>
<evidence type="ECO:0000256" key="5">
    <source>
        <dbReference type="ARBA" id="ARBA00022490"/>
    </source>
</evidence>
<dbReference type="InterPro" id="IPR015943">
    <property type="entry name" value="WD40/YVTN_repeat-like_dom_sf"/>
</dbReference>
<keyword evidence="9" id="KW-0931">ER-Golgi transport</keyword>
<dbReference type="FunFam" id="1.20.940.10:FF:000001">
    <property type="entry name" value="Protein transport protein Sec31A isoform A"/>
    <property type="match status" value="1"/>
</dbReference>
<keyword evidence="7" id="KW-0677">Repeat</keyword>
<dbReference type="Ensembl" id="ENSCCRT00010041530.1">
    <property type="protein sequence ID" value="ENSCCRP00010037812.1"/>
    <property type="gene ID" value="ENSCCRG00010016027.1"/>
</dbReference>